<feature type="domain" description="Cytochrome c assembly protein" evidence="2">
    <location>
        <begin position="55"/>
        <end position="277"/>
    </location>
</feature>
<feature type="transmembrane region" description="Helical" evidence="1">
    <location>
        <begin position="75"/>
        <end position="99"/>
    </location>
</feature>
<keyword evidence="1" id="KW-0472">Membrane</keyword>
<dbReference type="GO" id="GO:0005886">
    <property type="term" value="C:plasma membrane"/>
    <property type="evidence" value="ECO:0007669"/>
    <property type="project" value="TreeGrafter"/>
</dbReference>
<feature type="transmembrane region" description="Helical" evidence="1">
    <location>
        <begin position="253"/>
        <end position="274"/>
    </location>
</feature>
<dbReference type="AlphaFoldDB" id="D9PII7"/>
<dbReference type="InterPro" id="IPR002541">
    <property type="entry name" value="Cyt_c_assembly"/>
</dbReference>
<feature type="transmembrane region" description="Helical" evidence="1">
    <location>
        <begin position="225"/>
        <end position="241"/>
    </location>
</feature>
<comment type="caution">
    <text evidence="3">The sequence shown here is derived from an EMBL/GenBank/DDBJ whole genome shotgun (WGS) entry which is preliminary data.</text>
</comment>
<feature type="transmembrane region" description="Helical" evidence="1">
    <location>
        <begin position="16"/>
        <end position="38"/>
    </location>
</feature>
<reference evidence="3" key="2">
    <citation type="journal article" date="2011" name="Microb. Ecol.">
        <title>Taxonomic and Functional Metagenomic Profiling of the Microbial Community in the Anoxic Sediment of a Sub-saline Shallow Lake (Laguna de Carrizo, Central Spain).</title>
        <authorList>
            <person name="Ferrer M."/>
            <person name="Guazzaroni M.E."/>
            <person name="Richter M."/>
            <person name="Garcia-Salamanca A."/>
            <person name="Yarza P."/>
            <person name="Suarez-Suarez A."/>
            <person name="Solano J."/>
            <person name="Alcaide M."/>
            <person name="van Dillewijn P."/>
            <person name="Molina-Henares M.A."/>
            <person name="Lopez-Cortes N."/>
            <person name="Al-Ramahi Y."/>
            <person name="Guerrero C."/>
            <person name="Acosta A."/>
            <person name="de Eugenio L.I."/>
            <person name="Martinez V."/>
            <person name="Marques S."/>
            <person name="Rojo F."/>
            <person name="Santero E."/>
            <person name="Genilloud O."/>
            <person name="Perez-Perez J."/>
            <person name="Rossello-Mora R."/>
            <person name="Ramos J.L."/>
        </authorList>
    </citation>
    <scope>NUCLEOTIDE SEQUENCE</scope>
</reference>
<dbReference type="GO" id="GO:0020037">
    <property type="term" value="F:heme binding"/>
    <property type="evidence" value="ECO:0007669"/>
    <property type="project" value="InterPro"/>
</dbReference>
<evidence type="ECO:0000313" key="3">
    <source>
        <dbReference type="EMBL" id="EFK96624.1"/>
    </source>
</evidence>
<feature type="transmembrane region" description="Helical" evidence="1">
    <location>
        <begin position="186"/>
        <end position="213"/>
    </location>
</feature>
<feature type="transmembrane region" description="Helical" evidence="1">
    <location>
        <begin position="144"/>
        <end position="165"/>
    </location>
</feature>
<gene>
    <name evidence="3" type="ORF">LDC_1344</name>
</gene>
<feature type="transmembrane region" description="Helical" evidence="1">
    <location>
        <begin position="50"/>
        <end position="69"/>
    </location>
</feature>
<feature type="transmembrane region" description="Helical" evidence="1">
    <location>
        <begin position="106"/>
        <end position="124"/>
    </location>
</feature>
<dbReference type="EMBL" id="ADZX01000433">
    <property type="protein sequence ID" value="EFK96624.1"/>
    <property type="molecule type" value="Genomic_DNA"/>
</dbReference>
<dbReference type="PANTHER" id="PTHR38034">
    <property type="entry name" value="INNER MEMBRANE PROTEIN YPJD"/>
    <property type="match status" value="1"/>
</dbReference>
<accession>D9PII7</accession>
<organism evidence="3">
    <name type="scientific">sediment metagenome</name>
    <dbReference type="NCBI Taxonomy" id="749907"/>
    <lineage>
        <taxon>unclassified sequences</taxon>
        <taxon>metagenomes</taxon>
        <taxon>ecological metagenomes</taxon>
    </lineage>
</organism>
<sequence>MALLNNYIDNLTQTTLMAALLTGILSILGYLSATFLLLKDLFKAKTRRPFLIIAWIAVSLHAINIALVTDKHQGFNFSFFSTASLISLSIAILLLIAVLDKPVEKLGIVIFPLASLMLGLEIAMPEASFTTVSYSWQMSTHILTSIMAFSLLNIAALQAALLAIQDQQLRSHHPRKLIRSLPPLQAMESLLFQMIGYGLLFLSASLLTGFIFIEDLFAQHLVHKTVLSILAWIIFSCLLIGRSRYGWRGNTAIQWTLIGFILLLLAYFGSKLVLELILKKH</sequence>
<dbReference type="InterPro" id="IPR052372">
    <property type="entry name" value="YpjD/HemX"/>
</dbReference>
<dbReference type="GO" id="GO:0017004">
    <property type="term" value="P:cytochrome complex assembly"/>
    <property type="evidence" value="ECO:0007669"/>
    <property type="project" value="InterPro"/>
</dbReference>
<dbReference type="PANTHER" id="PTHR38034:SF1">
    <property type="entry name" value="INNER MEMBRANE PROTEIN YPJD"/>
    <property type="match status" value="1"/>
</dbReference>
<protein>
    <submittedName>
        <fullName evidence="3">Cytochrome C assembly protein</fullName>
    </submittedName>
</protein>
<evidence type="ECO:0000256" key="1">
    <source>
        <dbReference type="SAM" id="Phobius"/>
    </source>
</evidence>
<evidence type="ECO:0000259" key="2">
    <source>
        <dbReference type="Pfam" id="PF01578"/>
    </source>
</evidence>
<keyword evidence="1" id="KW-0812">Transmembrane</keyword>
<proteinExistence type="predicted"/>
<dbReference type="Pfam" id="PF01578">
    <property type="entry name" value="Cytochrom_C_asm"/>
    <property type="match status" value="1"/>
</dbReference>
<keyword evidence="1" id="KW-1133">Transmembrane helix</keyword>
<name>D9PII7_9ZZZZ</name>
<reference evidence="3" key="1">
    <citation type="submission" date="2010-07" db="EMBL/GenBank/DDBJ databases">
        <authorList>
            <consortium name="CONSOLIDER consortium CSD2007-00005"/>
            <person name="Guazzaroni M.-E."/>
            <person name="Richter M."/>
            <person name="Garcia-Salamanca A."/>
            <person name="Yarza P."/>
            <person name="Ferrer M."/>
        </authorList>
    </citation>
    <scope>NUCLEOTIDE SEQUENCE</scope>
</reference>